<dbReference type="GO" id="GO:0016787">
    <property type="term" value="F:hydrolase activity"/>
    <property type="evidence" value="ECO:0007669"/>
    <property type="project" value="UniProtKB-KW"/>
</dbReference>
<dbReference type="SMART" id="SM00490">
    <property type="entry name" value="HELICc"/>
    <property type="match status" value="1"/>
</dbReference>
<dbReference type="NCBIfam" id="TIGR01967">
    <property type="entry name" value="DEAH_box_HrpA"/>
    <property type="match status" value="1"/>
</dbReference>
<comment type="catalytic activity">
    <reaction evidence="7">
        <text>ATP + H2O = ADP + phosphate + H(+)</text>
        <dbReference type="Rhea" id="RHEA:13065"/>
        <dbReference type="ChEBI" id="CHEBI:15377"/>
        <dbReference type="ChEBI" id="CHEBI:15378"/>
        <dbReference type="ChEBI" id="CHEBI:30616"/>
        <dbReference type="ChEBI" id="CHEBI:43474"/>
        <dbReference type="ChEBI" id="CHEBI:456216"/>
        <dbReference type="EC" id="3.6.4.13"/>
    </reaction>
</comment>
<dbReference type="SUPFAM" id="SSF52540">
    <property type="entry name" value="P-loop containing nucleoside triphosphate hydrolases"/>
    <property type="match status" value="1"/>
</dbReference>
<protein>
    <recommendedName>
        <fullName evidence="2">RNA helicase</fullName>
        <ecNumber evidence="2">3.6.4.13</ecNumber>
    </recommendedName>
</protein>
<dbReference type="PANTHER" id="PTHR18934:SF99">
    <property type="entry name" value="ATP-DEPENDENT RNA HELICASE DHX37-RELATED"/>
    <property type="match status" value="1"/>
</dbReference>
<dbReference type="GO" id="GO:0005524">
    <property type="term" value="F:ATP binding"/>
    <property type="evidence" value="ECO:0007669"/>
    <property type="project" value="UniProtKB-KW"/>
</dbReference>
<evidence type="ECO:0000259" key="8">
    <source>
        <dbReference type="PROSITE" id="PS51192"/>
    </source>
</evidence>
<evidence type="ECO:0000256" key="1">
    <source>
        <dbReference type="ARBA" id="ARBA00008792"/>
    </source>
</evidence>
<dbReference type="InterPro" id="IPR007502">
    <property type="entry name" value="Helicase-assoc_dom"/>
</dbReference>
<dbReference type="Proteomes" id="UP000675781">
    <property type="component" value="Unassembled WGS sequence"/>
</dbReference>
<evidence type="ECO:0000259" key="9">
    <source>
        <dbReference type="PROSITE" id="PS51194"/>
    </source>
</evidence>
<dbReference type="Pfam" id="PF11898">
    <property type="entry name" value="DUF3418"/>
    <property type="match status" value="1"/>
</dbReference>
<dbReference type="Pfam" id="PF00270">
    <property type="entry name" value="DEAD"/>
    <property type="match status" value="1"/>
</dbReference>
<dbReference type="SMART" id="SM00382">
    <property type="entry name" value="AAA"/>
    <property type="match status" value="1"/>
</dbReference>
<dbReference type="InterPro" id="IPR003593">
    <property type="entry name" value="AAA+_ATPase"/>
</dbReference>
<accession>A0A941ELX7</accession>
<dbReference type="PROSITE" id="PS51192">
    <property type="entry name" value="HELICASE_ATP_BIND_1"/>
    <property type="match status" value="1"/>
</dbReference>
<sequence>MCAQRRPAAGSSHPASAGPAAAALAALRPRLAELPPRDAARLRRRIEGARKVRKPEAAAAIAAEISAQIDTAIAGLASRQAALPELSYPENLPVSAKREEILAAIRDNQVVIIAGETGSGKTTQIPKICLELGRGVRGVIGHTQPRRLAARTVAERIAQELHTELGQVVGYKVRFTDKGGADTLVKLMTDGILLAELQHDRDLLQYDTLIIDEAHERSLNIDFILGYLKQLLPRRPDLKVVITSATIDPERFAEHFATADGTPAPIVEVSGRTYPVEVRYRPIVDLDDPDGDPDRDQIQAICDAVVELQAEGAGEGDILVFLSGEREIRDTADALGKMQLRRTEVIPLYARLSSAEQHRVFQPHSERRVVLSTNVAETSLTVPGIKYVIDPGTARISRYSHRLKVQRLPIEPVSQASANQRKGRCGRTSDGICVRLYSEAEFLSRPEFTEPEILRTNLASVILQMTNIGLGDIAGFPFVEPPDRRNVKDGLDLLHELGAIDEVTADHQPRLTPVGRRLARIPVDPRLARMVIEADRAGCLNEVLVIASALSIQDPRERPVDKQAQASQSHARFVDKEAQSDFLTYLKLWDYIRDKQRELSSNQFRRLCKSEYLHYLRIREWQDLHAQLRQSVRDLDVVPNSAEAHPQVVHRALLAGLLSHIGMYDPEKREFIGARNARFAIFPGSSLFKKSPRWVMAAELVETSRLWGRVAARVEPEWIEELAGHLVKRSYSEPHWSKAEESVLAYEKVTLYGIPIVAQRRVNYGRIDQELSRELFIRHALVYGEWNTRHQFFHDNRKLLKEVEELENRARRRGIVVDDETLFDFYDQRVGADCVSAKHFDTWWKAARAEQPDLLSFERSMLVNEGAAAVTEEQYPNTWRQGKLRFKLTYQFEPGADADGVTVHIPLAVLNQVEPEGFDWQIPGLREELVTELIRSLPKPIRRSFVPAPNYAKALLEKLPHGVDGRNGSLLDGLEREMRRMGARDLERQDWDLDRLPEHLTMTFRIVDDRGRKLAEGKDLAALKEQLKPKLREELSSAAEDLERTGARGWDFATVPQVYEQHQRGVAMKAYPALVDEGQTVGLKLLDTPEEQAEAMHFGVRRLLLLTIPSPVKAMLAALDNKQKLALGTNPYGPVPLLFEDCVAAAADYLMERAGGPVWDEAGFAALREKVRADLAETAENALLIVSDTLVAAHELERRLKGTVTLGLLPSLTDVKTQLARLLPKGFICATGYEQLRQLPRYLRAIAYRLEKMADDPYRDQANMAKVAQLEREYEDALARVPKGRRPSPQLRQARWLIEEYRVSLFAQQIGTASTVSEKRIRKLLA</sequence>
<dbReference type="SMART" id="SM00487">
    <property type="entry name" value="DEXDc"/>
    <property type="match status" value="1"/>
</dbReference>
<dbReference type="Gene3D" id="1.20.120.1080">
    <property type="match status" value="1"/>
</dbReference>
<keyword evidence="4 10" id="KW-0378">Hydrolase</keyword>
<dbReference type="SMART" id="SM00847">
    <property type="entry name" value="HA2"/>
    <property type="match status" value="1"/>
</dbReference>
<comment type="caution">
    <text evidence="10">The sequence shown here is derived from an EMBL/GenBank/DDBJ whole genome shotgun (WGS) entry which is preliminary data.</text>
</comment>
<feature type="domain" description="Helicase C-terminal" evidence="9">
    <location>
        <begin position="300"/>
        <end position="469"/>
    </location>
</feature>
<dbReference type="RefSeq" id="WP_212527885.1">
    <property type="nucleotide sequence ID" value="NZ_JAGSOG010000028.1"/>
</dbReference>
<evidence type="ECO:0000256" key="7">
    <source>
        <dbReference type="ARBA" id="ARBA00047984"/>
    </source>
</evidence>
<keyword evidence="5 10" id="KW-0347">Helicase</keyword>
<dbReference type="InterPro" id="IPR024590">
    <property type="entry name" value="HrpA_C"/>
</dbReference>
<evidence type="ECO:0000256" key="4">
    <source>
        <dbReference type="ARBA" id="ARBA00022801"/>
    </source>
</evidence>
<dbReference type="Pfam" id="PF00271">
    <property type="entry name" value="Helicase_C"/>
    <property type="match status" value="1"/>
</dbReference>
<dbReference type="EMBL" id="JAGSOG010000028">
    <property type="protein sequence ID" value="MBR7833365.1"/>
    <property type="molecule type" value="Genomic_DNA"/>
</dbReference>
<evidence type="ECO:0000313" key="10">
    <source>
        <dbReference type="EMBL" id="MBR7833365.1"/>
    </source>
</evidence>
<dbReference type="Pfam" id="PF04408">
    <property type="entry name" value="WHD_HA2"/>
    <property type="match status" value="1"/>
</dbReference>
<dbReference type="PROSITE" id="PS51194">
    <property type="entry name" value="HELICASE_CTER"/>
    <property type="match status" value="1"/>
</dbReference>
<dbReference type="PANTHER" id="PTHR18934">
    <property type="entry name" value="ATP-DEPENDENT RNA HELICASE"/>
    <property type="match status" value="1"/>
</dbReference>
<dbReference type="EC" id="3.6.4.13" evidence="2"/>
<dbReference type="FunFam" id="1.20.120.1080:FF:000005">
    <property type="entry name" value="ATP-dependent helicase HrpA"/>
    <property type="match status" value="1"/>
</dbReference>
<dbReference type="Pfam" id="PF07717">
    <property type="entry name" value="OB_NTP_bind"/>
    <property type="match status" value="1"/>
</dbReference>
<keyword evidence="3" id="KW-0547">Nucleotide-binding</keyword>
<dbReference type="FunFam" id="3.40.50.300:FF:000439">
    <property type="entry name" value="ATP-dependent RNA helicase HrpA"/>
    <property type="match status" value="1"/>
</dbReference>
<dbReference type="InterPro" id="IPR048333">
    <property type="entry name" value="HA2_WH"/>
</dbReference>
<evidence type="ECO:0000313" key="11">
    <source>
        <dbReference type="Proteomes" id="UP000675781"/>
    </source>
</evidence>
<evidence type="ECO:0000256" key="5">
    <source>
        <dbReference type="ARBA" id="ARBA00022806"/>
    </source>
</evidence>
<keyword evidence="11" id="KW-1185">Reference proteome</keyword>
<dbReference type="Pfam" id="PF21010">
    <property type="entry name" value="HA2_C"/>
    <property type="match status" value="1"/>
</dbReference>
<organism evidence="10 11">
    <name type="scientific">Actinospica durhamensis</name>
    <dbReference type="NCBI Taxonomy" id="1508375"/>
    <lineage>
        <taxon>Bacteria</taxon>
        <taxon>Bacillati</taxon>
        <taxon>Actinomycetota</taxon>
        <taxon>Actinomycetes</taxon>
        <taxon>Catenulisporales</taxon>
        <taxon>Actinospicaceae</taxon>
        <taxon>Actinospica</taxon>
    </lineage>
</organism>
<dbReference type="CDD" id="cd18791">
    <property type="entry name" value="SF2_C_RHA"/>
    <property type="match status" value="1"/>
</dbReference>
<dbReference type="InterPro" id="IPR001650">
    <property type="entry name" value="Helicase_C-like"/>
</dbReference>
<dbReference type="InterPro" id="IPR014001">
    <property type="entry name" value="Helicase_ATP-bd"/>
</dbReference>
<dbReference type="FunFam" id="3.40.50.300:FF:000575">
    <property type="entry name" value="ATP-dependent helicase hrpA"/>
    <property type="match status" value="1"/>
</dbReference>
<evidence type="ECO:0000256" key="2">
    <source>
        <dbReference type="ARBA" id="ARBA00012552"/>
    </source>
</evidence>
<name>A0A941ELX7_9ACTN</name>
<feature type="domain" description="Helicase ATP-binding" evidence="8">
    <location>
        <begin position="102"/>
        <end position="265"/>
    </location>
</feature>
<evidence type="ECO:0000256" key="3">
    <source>
        <dbReference type="ARBA" id="ARBA00022741"/>
    </source>
</evidence>
<dbReference type="CDD" id="cd17989">
    <property type="entry name" value="DEXHc_HrpA"/>
    <property type="match status" value="1"/>
</dbReference>
<comment type="similarity">
    <text evidence="1">Belongs to the DEAD box helicase family. DEAH subfamily.</text>
</comment>
<dbReference type="InterPro" id="IPR027417">
    <property type="entry name" value="P-loop_NTPase"/>
</dbReference>
<gene>
    <name evidence="10" type="primary">hrpA</name>
    <name evidence="10" type="ORF">KDL01_08815</name>
</gene>
<dbReference type="GO" id="GO:0003724">
    <property type="term" value="F:RNA helicase activity"/>
    <property type="evidence" value="ECO:0007669"/>
    <property type="project" value="UniProtKB-EC"/>
</dbReference>
<dbReference type="GO" id="GO:0003723">
    <property type="term" value="F:RNA binding"/>
    <property type="evidence" value="ECO:0007669"/>
    <property type="project" value="TreeGrafter"/>
</dbReference>
<dbReference type="InterPro" id="IPR011545">
    <property type="entry name" value="DEAD/DEAH_box_helicase_dom"/>
</dbReference>
<dbReference type="NCBIfam" id="NF008348">
    <property type="entry name" value="PRK11131.1"/>
    <property type="match status" value="1"/>
</dbReference>
<dbReference type="InterPro" id="IPR010222">
    <property type="entry name" value="RNA_helicase_HrpA"/>
</dbReference>
<evidence type="ECO:0000256" key="6">
    <source>
        <dbReference type="ARBA" id="ARBA00022840"/>
    </source>
</evidence>
<dbReference type="InterPro" id="IPR011709">
    <property type="entry name" value="DEAD-box_helicase_OB_fold"/>
</dbReference>
<reference evidence="10" key="1">
    <citation type="submission" date="2021-04" db="EMBL/GenBank/DDBJ databases">
        <title>Genome based classification of Actinospica acidithermotolerans sp. nov., an actinobacterium isolated from an Indonesian hot spring.</title>
        <authorList>
            <person name="Kusuma A.B."/>
            <person name="Putra K.E."/>
            <person name="Nafisah S."/>
            <person name="Loh J."/>
            <person name="Nouioui I."/>
            <person name="Goodfellow M."/>
        </authorList>
    </citation>
    <scope>NUCLEOTIDE SEQUENCE</scope>
    <source>
        <strain evidence="10">CSCA 57</strain>
    </source>
</reference>
<keyword evidence="6" id="KW-0067">ATP-binding</keyword>
<proteinExistence type="inferred from homology"/>
<dbReference type="Gene3D" id="3.40.50.300">
    <property type="entry name" value="P-loop containing nucleotide triphosphate hydrolases"/>
    <property type="match status" value="2"/>
</dbReference>